<dbReference type="InterPro" id="IPR018333">
    <property type="entry name" value="Squalene_cyclase"/>
</dbReference>
<keyword evidence="4" id="KW-0752">Steroid biosynthesis</keyword>
<sequence>MWKIVCDRGRQWWEWHPEGGPEELIEKVEEARTHFEKNKYKQKHSSDQVLRTTALYRPFNEAYGMDDVTDYMKSLDKRLAQEDDGEKRHKTLLERSLARSVQYYRTLQMSDGHWPGDYGGPMFLLPGLIIVCYITETELDHETRKEMKRYLFNHQNEDGGWGLHIEAPSSMFGTAMNYVALRILGVDRDDSSAVAARNWILQRGGALGIPSWGKLYLAVLGLYHWDGLNPLTPEMWILPYWLPIHPGRFWCHCRIVYLPMSYLYGRRATAKETELIRELKEELYLDKFEEIDWNAQRENCCKEDIYTKRPKIQSWLWTILSWYEKFPIPGKSFFRRRALEETILQVKKEDEHTNFICIGPVNKVLNMLCCYFDDPRSEHFQKHIPRLKDYLWLAEDGMKMQGYNGSQLWDTAFAAQALCEAGSITRHHFPSTLQLAHHYLDIAQVREDIPQGERYYRHISKGAWPFSTRDHGWPISDCTAEGLKAVLSLEACGSIPKEQFFSHERLFDAVHVSLSLQNKDGGWATYENTRSYSWLEWINPSEVFGDIMIDYSCVECTSSSIQGLAAFRARHPGHRRAQVDTAIERGAQFIESIQRADGSWYGSWGVCFTYGTWFGVEGLVAAGRTFESCECLPKACHFLCSKQKSDGSWGESYLSCTEKVWMEAEQGQVVQTAWAVMALIKAIGASHSMWNETEENVHASHQVFHSSIRKGIDFLLSSQQENGDWPQQRISGVFNRNCMISYSNYRNIFPMWAIALYRSRFLEEI</sequence>
<evidence type="ECO:0000313" key="10">
    <source>
        <dbReference type="EMBL" id="KAK4529008.1"/>
    </source>
</evidence>
<dbReference type="Proteomes" id="UP001300502">
    <property type="component" value="Unassembled WGS sequence"/>
</dbReference>
<dbReference type="Gene3D" id="1.50.10.20">
    <property type="match status" value="2"/>
</dbReference>
<dbReference type="EC" id="5.4.99.-" evidence="7"/>
<feature type="domain" description="Squalene cyclase C-terminal" evidence="8">
    <location>
        <begin position="406"/>
        <end position="758"/>
    </location>
</feature>
<evidence type="ECO:0000256" key="5">
    <source>
        <dbReference type="ARBA" id="ARBA00023098"/>
    </source>
</evidence>
<evidence type="ECO:0000259" key="9">
    <source>
        <dbReference type="Pfam" id="PF13249"/>
    </source>
</evidence>
<comment type="caution">
    <text evidence="10">The sequence shown here is derived from an EMBL/GenBank/DDBJ whole genome shotgun (WGS) entry which is preliminary data.</text>
</comment>
<evidence type="ECO:0000256" key="3">
    <source>
        <dbReference type="ARBA" id="ARBA00022737"/>
    </source>
</evidence>
<dbReference type="PANTHER" id="PTHR11764">
    <property type="entry name" value="TERPENE CYCLASE/MUTASE FAMILY MEMBER"/>
    <property type="match status" value="1"/>
</dbReference>
<evidence type="ECO:0000259" key="8">
    <source>
        <dbReference type="Pfam" id="PF13243"/>
    </source>
</evidence>
<evidence type="ECO:0000313" key="11">
    <source>
        <dbReference type="Proteomes" id="UP001300502"/>
    </source>
</evidence>
<evidence type="ECO:0000256" key="6">
    <source>
        <dbReference type="ARBA" id="ARBA00023235"/>
    </source>
</evidence>
<keyword evidence="2" id="KW-0444">Lipid biosynthesis</keyword>
<dbReference type="InterPro" id="IPR002365">
    <property type="entry name" value="Terpene_synthase_CS"/>
</dbReference>
<reference evidence="10 11" key="1">
    <citation type="submission" date="2022-07" db="EMBL/GenBank/DDBJ databases">
        <title>Genome-wide signatures of adaptation to extreme environments.</title>
        <authorList>
            <person name="Cho C.H."/>
            <person name="Yoon H.S."/>
        </authorList>
    </citation>
    <scope>NUCLEOTIDE SEQUENCE [LARGE SCALE GENOMIC DNA]</scope>
    <source>
        <strain evidence="10 11">108.79 E11</strain>
    </source>
</reference>
<dbReference type="InterPro" id="IPR008930">
    <property type="entry name" value="Terpenoid_cyclase/PrenylTrfase"/>
</dbReference>
<dbReference type="NCBIfam" id="TIGR01787">
    <property type="entry name" value="squalene_cyclas"/>
    <property type="match status" value="1"/>
</dbReference>
<dbReference type="GO" id="GO:0031559">
    <property type="term" value="F:oxidosqualene cyclase activity"/>
    <property type="evidence" value="ECO:0007669"/>
    <property type="project" value="UniProtKB-ARBA"/>
</dbReference>
<dbReference type="AlphaFoldDB" id="A0AAV9INF7"/>
<organism evidence="10 11">
    <name type="scientific">Galdieria yellowstonensis</name>
    <dbReference type="NCBI Taxonomy" id="3028027"/>
    <lineage>
        <taxon>Eukaryota</taxon>
        <taxon>Rhodophyta</taxon>
        <taxon>Bangiophyceae</taxon>
        <taxon>Galdieriales</taxon>
        <taxon>Galdieriaceae</taxon>
        <taxon>Galdieria</taxon>
    </lineage>
</organism>
<keyword evidence="3" id="KW-0677">Repeat</keyword>
<dbReference type="Pfam" id="PF13243">
    <property type="entry name" value="SQHop_cyclase_C"/>
    <property type="match status" value="1"/>
</dbReference>
<gene>
    <name evidence="10" type="ORF">GAYE_SCF72G6958</name>
</gene>
<evidence type="ECO:0000256" key="1">
    <source>
        <dbReference type="ARBA" id="ARBA00009755"/>
    </source>
</evidence>
<accession>A0AAV9INF7</accession>
<dbReference type="InterPro" id="IPR032696">
    <property type="entry name" value="SQ_cyclase_C"/>
</dbReference>
<dbReference type="GO" id="GO:0006694">
    <property type="term" value="P:steroid biosynthetic process"/>
    <property type="evidence" value="ECO:0007669"/>
    <property type="project" value="UniProtKB-KW"/>
</dbReference>
<dbReference type="InterPro" id="IPR032697">
    <property type="entry name" value="SQ_cyclase_N"/>
</dbReference>
<keyword evidence="11" id="KW-1185">Reference proteome</keyword>
<evidence type="ECO:0000256" key="7">
    <source>
        <dbReference type="RuleBase" id="RU362003"/>
    </source>
</evidence>
<evidence type="ECO:0000256" key="2">
    <source>
        <dbReference type="ARBA" id="ARBA00022516"/>
    </source>
</evidence>
<keyword evidence="6 7" id="KW-0413">Isomerase</keyword>
<dbReference type="CDD" id="cd02892">
    <property type="entry name" value="SQCY_1"/>
    <property type="match status" value="1"/>
</dbReference>
<dbReference type="SUPFAM" id="SSF48239">
    <property type="entry name" value="Terpenoid cyclases/Protein prenyltransferases"/>
    <property type="match status" value="2"/>
</dbReference>
<name>A0AAV9INF7_9RHOD</name>
<keyword evidence="5" id="KW-0443">Lipid metabolism</keyword>
<comment type="similarity">
    <text evidence="1 7">Belongs to the terpene cyclase/mutase family.</text>
</comment>
<evidence type="ECO:0000256" key="4">
    <source>
        <dbReference type="ARBA" id="ARBA00022955"/>
    </source>
</evidence>
<feature type="domain" description="Squalene cyclase N-terminal" evidence="9">
    <location>
        <begin position="98"/>
        <end position="392"/>
    </location>
</feature>
<dbReference type="Pfam" id="PF13249">
    <property type="entry name" value="SQHop_cyclase_N"/>
    <property type="match status" value="1"/>
</dbReference>
<dbReference type="EMBL" id="JANCYU010000074">
    <property type="protein sequence ID" value="KAK4529008.1"/>
    <property type="molecule type" value="Genomic_DNA"/>
</dbReference>
<protein>
    <recommendedName>
        <fullName evidence="7">Terpene cyclase/mutase family member</fullName>
        <ecNumber evidence="7">5.4.99.-</ecNumber>
    </recommendedName>
</protein>
<dbReference type="PANTHER" id="PTHR11764:SF20">
    <property type="entry name" value="LANOSTEROL SYNTHASE"/>
    <property type="match status" value="1"/>
</dbReference>
<dbReference type="PROSITE" id="PS01074">
    <property type="entry name" value="TERPENE_SYNTHASES"/>
    <property type="match status" value="1"/>
</dbReference>
<dbReference type="GO" id="GO:0016104">
    <property type="term" value="P:triterpenoid biosynthetic process"/>
    <property type="evidence" value="ECO:0007669"/>
    <property type="project" value="InterPro"/>
</dbReference>
<dbReference type="SFLD" id="SFLDG01016">
    <property type="entry name" value="Prenyltransferase_Like_2"/>
    <property type="match status" value="1"/>
</dbReference>
<dbReference type="FunFam" id="1.50.10.20:FF:000003">
    <property type="entry name" value="Terpene cyclase/mutase family member"/>
    <property type="match status" value="1"/>
</dbReference>
<proteinExistence type="inferred from homology"/>
<dbReference type="GO" id="GO:0005811">
    <property type="term" value="C:lipid droplet"/>
    <property type="evidence" value="ECO:0007669"/>
    <property type="project" value="InterPro"/>
</dbReference>